<evidence type="ECO:0000256" key="1">
    <source>
        <dbReference type="ARBA" id="ARBA00022499"/>
    </source>
</evidence>
<dbReference type="AlphaFoldDB" id="A0A922CTM6"/>
<keyword evidence="3" id="KW-0597">Phosphoprotein</keyword>
<dbReference type="GO" id="GO:0070761">
    <property type="term" value="C:pre-snoRNP complex"/>
    <property type="evidence" value="ECO:0007669"/>
    <property type="project" value="TreeGrafter"/>
</dbReference>
<dbReference type="CDD" id="cd23023">
    <property type="entry name" value="zf-HIT_BCD1"/>
    <property type="match status" value="1"/>
</dbReference>
<keyword evidence="4" id="KW-0479">Metal-binding</keyword>
<evidence type="ECO:0000256" key="5">
    <source>
        <dbReference type="ARBA" id="ARBA00022771"/>
    </source>
</evidence>
<comment type="function">
    <text evidence="8">Required for box C/D snoRNAs accumulation involved in snoRNA processing, snoRNA transport to the nucleolus and ribosome biogenesis.</text>
</comment>
<dbReference type="EMBL" id="JH668556">
    <property type="protein sequence ID" value="KAG6457746.1"/>
    <property type="molecule type" value="Genomic_DNA"/>
</dbReference>
<keyword evidence="7" id="KW-0832">Ubl conjugation</keyword>
<proteinExistence type="inferred from homology"/>
<reference evidence="15" key="1">
    <citation type="journal article" date="2016" name="Insect Biochem. Mol. Biol.">
        <title>Multifaceted biological insights from a draft genome sequence of the tobacco hornworm moth, Manduca sexta.</title>
        <authorList>
            <person name="Kanost M.R."/>
            <person name="Arrese E.L."/>
            <person name="Cao X."/>
            <person name="Chen Y.R."/>
            <person name="Chellapilla S."/>
            <person name="Goldsmith M.R."/>
            <person name="Grosse-Wilde E."/>
            <person name="Heckel D.G."/>
            <person name="Herndon N."/>
            <person name="Jiang H."/>
            <person name="Papanicolaou A."/>
            <person name="Qu J."/>
            <person name="Soulages J.L."/>
            <person name="Vogel H."/>
            <person name="Walters J."/>
            <person name="Waterhouse R.M."/>
            <person name="Ahn S.J."/>
            <person name="Almeida F.C."/>
            <person name="An C."/>
            <person name="Aqrawi P."/>
            <person name="Bretschneider A."/>
            <person name="Bryant W.B."/>
            <person name="Bucks S."/>
            <person name="Chao H."/>
            <person name="Chevignon G."/>
            <person name="Christen J.M."/>
            <person name="Clarke D.F."/>
            <person name="Dittmer N.T."/>
            <person name="Ferguson L.C.F."/>
            <person name="Garavelou S."/>
            <person name="Gordon K.H.J."/>
            <person name="Gunaratna R.T."/>
            <person name="Han Y."/>
            <person name="Hauser F."/>
            <person name="He Y."/>
            <person name="Heidel-Fischer H."/>
            <person name="Hirsh A."/>
            <person name="Hu Y."/>
            <person name="Jiang H."/>
            <person name="Kalra D."/>
            <person name="Klinner C."/>
            <person name="Konig C."/>
            <person name="Kovar C."/>
            <person name="Kroll A.R."/>
            <person name="Kuwar S.S."/>
            <person name="Lee S.L."/>
            <person name="Lehman R."/>
            <person name="Li K."/>
            <person name="Li Z."/>
            <person name="Liang H."/>
            <person name="Lovelace S."/>
            <person name="Lu Z."/>
            <person name="Mansfield J.H."/>
            <person name="McCulloch K.J."/>
            <person name="Mathew T."/>
            <person name="Morton B."/>
            <person name="Muzny D.M."/>
            <person name="Neunemann D."/>
            <person name="Ongeri F."/>
            <person name="Pauchet Y."/>
            <person name="Pu L.L."/>
            <person name="Pyrousis I."/>
            <person name="Rao X.J."/>
            <person name="Redding A."/>
            <person name="Roesel C."/>
            <person name="Sanchez-Gracia A."/>
            <person name="Schaack S."/>
            <person name="Shukla A."/>
            <person name="Tetreau G."/>
            <person name="Wang Y."/>
            <person name="Xiong G.H."/>
            <person name="Traut W."/>
            <person name="Walsh T.K."/>
            <person name="Worley K.C."/>
            <person name="Wu D."/>
            <person name="Wu W."/>
            <person name="Wu Y.Q."/>
            <person name="Zhang X."/>
            <person name="Zou Z."/>
            <person name="Zucker H."/>
            <person name="Briscoe A.D."/>
            <person name="Burmester T."/>
            <person name="Clem R.J."/>
            <person name="Feyereisen R."/>
            <person name="Grimmelikhuijzen C.J.P."/>
            <person name="Hamodrakas S.J."/>
            <person name="Hansson B.S."/>
            <person name="Huguet E."/>
            <person name="Jermiin L.S."/>
            <person name="Lan Q."/>
            <person name="Lehman H.K."/>
            <person name="Lorenzen M."/>
            <person name="Merzendorfer H."/>
            <person name="Michalopoulos I."/>
            <person name="Morton D.B."/>
            <person name="Muthukrishnan S."/>
            <person name="Oakeshott J.G."/>
            <person name="Palmer W."/>
            <person name="Park Y."/>
            <person name="Passarelli A.L."/>
            <person name="Rozas J."/>
            <person name="Schwartz L.M."/>
            <person name="Smith W."/>
            <person name="Southgate A."/>
            <person name="Vilcinskas A."/>
            <person name="Vogt R."/>
            <person name="Wang P."/>
            <person name="Werren J."/>
            <person name="Yu X.Q."/>
            <person name="Zhou J.J."/>
            <person name="Brown S.J."/>
            <person name="Scherer S.E."/>
            <person name="Richards S."/>
            <person name="Blissard G.W."/>
        </authorList>
    </citation>
    <scope>NUCLEOTIDE SEQUENCE</scope>
</reference>
<dbReference type="GO" id="GO:0005634">
    <property type="term" value="C:nucleus"/>
    <property type="evidence" value="ECO:0007669"/>
    <property type="project" value="TreeGrafter"/>
</dbReference>
<name>A0A922CTM6_MANSE</name>
<evidence type="ECO:0000256" key="6">
    <source>
        <dbReference type="ARBA" id="ARBA00022833"/>
    </source>
</evidence>
<keyword evidence="6" id="KW-0862">Zinc</keyword>
<dbReference type="PANTHER" id="PTHR13483:SF3">
    <property type="entry name" value="BOX C_D SNORNA PROTEIN 1"/>
    <property type="match status" value="1"/>
</dbReference>
<dbReference type="FunFam" id="3.30.60.190:FF:000001">
    <property type="entry name" value="box C/D snoRNA protein 1"/>
    <property type="match status" value="1"/>
</dbReference>
<dbReference type="InterPro" id="IPR057721">
    <property type="entry name" value="BCD1_alpha/beta"/>
</dbReference>
<reference evidence="15" key="2">
    <citation type="submission" date="2020-12" db="EMBL/GenBank/DDBJ databases">
        <authorList>
            <person name="Kanost M."/>
        </authorList>
    </citation>
    <scope>NUCLEOTIDE SEQUENCE</scope>
</reference>
<dbReference type="PANTHER" id="PTHR13483">
    <property type="entry name" value="BOX C_D SNORNA PROTEIN 1-RELATED"/>
    <property type="match status" value="1"/>
</dbReference>
<evidence type="ECO:0000256" key="11">
    <source>
        <dbReference type="ARBA" id="ARBA00068630"/>
    </source>
</evidence>
<comment type="similarity">
    <text evidence="9">Belongs to the BCD1 family.</text>
</comment>
<dbReference type="InterPro" id="IPR007529">
    <property type="entry name" value="Znf_HIT"/>
</dbReference>
<dbReference type="GO" id="GO:0048254">
    <property type="term" value="P:snoRNA localization"/>
    <property type="evidence" value="ECO:0007669"/>
    <property type="project" value="TreeGrafter"/>
</dbReference>
<evidence type="ECO:0000256" key="13">
    <source>
        <dbReference type="PROSITE-ProRule" id="PRU00453"/>
    </source>
</evidence>
<evidence type="ECO:0000256" key="2">
    <source>
        <dbReference type="ARBA" id="ARBA00022517"/>
    </source>
</evidence>
<comment type="subunit">
    <text evidence="10">Interacts with FBL, SNU13, NOP58, NUFIP1, RUVBL1, RUVBL2 and TAF9. Interacts (via HIT-type zinc finger) with the RUVBL1/RUVBL2 complex in the presence of ADP.</text>
</comment>
<evidence type="ECO:0000313" key="16">
    <source>
        <dbReference type="Proteomes" id="UP000791440"/>
    </source>
</evidence>
<evidence type="ECO:0000256" key="9">
    <source>
        <dbReference type="ARBA" id="ARBA00049654"/>
    </source>
</evidence>
<comment type="caution">
    <text evidence="15">The sequence shown here is derived from an EMBL/GenBank/DDBJ whole genome shotgun (WGS) entry which is preliminary data.</text>
</comment>
<evidence type="ECO:0000256" key="7">
    <source>
        <dbReference type="ARBA" id="ARBA00022843"/>
    </source>
</evidence>
<organism evidence="15 16">
    <name type="scientific">Manduca sexta</name>
    <name type="common">Tobacco hawkmoth</name>
    <name type="synonym">Tobacco hornworm</name>
    <dbReference type="NCBI Taxonomy" id="7130"/>
    <lineage>
        <taxon>Eukaryota</taxon>
        <taxon>Metazoa</taxon>
        <taxon>Ecdysozoa</taxon>
        <taxon>Arthropoda</taxon>
        <taxon>Hexapoda</taxon>
        <taxon>Insecta</taxon>
        <taxon>Pterygota</taxon>
        <taxon>Neoptera</taxon>
        <taxon>Endopterygota</taxon>
        <taxon>Lepidoptera</taxon>
        <taxon>Glossata</taxon>
        <taxon>Ditrysia</taxon>
        <taxon>Bombycoidea</taxon>
        <taxon>Sphingidae</taxon>
        <taxon>Sphinginae</taxon>
        <taxon>Sphingini</taxon>
        <taxon>Manduca</taxon>
    </lineage>
</organism>
<accession>A0A922CTM6</accession>
<dbReference type="GO" id="GO:0000492">
    <property type="term" value="P:box C/D snoRNP assembly"/>
    <property type="evidence" value="ECO:0007669"/>
    <property type="project" value="TreeGrafter"/>
</dbReference>
<evidence type="ECO:0000256" key="4">
    <source>
        <dbReference type="ARBA" id="ARBA00022723"/>
    </source>
</evidence>
<dbReference type="Pfam" id="PF25790">
    <property type="entry name" value="BCD1"/>
    <property type="match status" value="1"/>
</dbReference>
<keyword evidence="5 13" id="KW-0863">Zinc-finger</keyword>
<evidence type="ECO:0000256" key="10">
    <source>
        <dbReference type="ARBA" id="ARBA00061949"/>
    </source>
</evidence>
<dbReference type="Proteomes" id="UP000791440">
    <property type="component" value="Unassembled WGS sequence"/>
</dbReference>
<keyword evidence="1" id="KW-1017">Isopeptide bond</keyword>
<dbReference type="InterPro" id="IPR051639">
    <property type="entry name" value="BCD1"/>
</dbReference>
<protein>
    <recommendedName>
        <fullName evidence="11">Box C/D snoRNA protein 1</fullName>
    </recommendedName>
    <alternativeName>
        <fullName evidence="12">Zinc finger HIT domain-containing protein 6</fullName>
    </alternativeName>
</protein>
<gene>
    <name evidence="15" type="ORF">O3G_MSEX010483</name>
</gene>
<dbReference type="PROSITE" id="PS51083">
    <property type="entry name" value="ZF_HIT"/>
    <property type="match status" value="1"/>
</dbReference>
<evidence type="ECO:0000313" key="15">
    <source>
        <dbReference type="EMBL" id="KAG6457746.1"/>
    </source>
</evidence>
<feature type="domain" description="HIT-type" evidence="14">
    <location>
        <begin position="20"/>
        <end position="54"/>
    </location>
</feature>
<keyword evidence="16" id="KW-1185">Reference proteome</keyword>
<keyword evidence="2" id="KW-0690">Ribosome biogenesis</keyword>
<evidence type="ECO:0000256" key="12">
    <source>
        <dbReference type="ARBA" id="ARBA00077531"/>
    </source>
</evidence>
<evidence type="ECO:0000256" key="8">
    <source>
        <dbReference type="ARBA" id="ARBA00049598"/>
    </source>
</evidence>
<sequence>MSSDSEPSDTENEVNRLGDCEVCGVNKAIYTCPKCEVKTCSLSCVRIHKKELECDGIRDRTKFIRMKDFNDTDLLSDYRMLEECARFVWSVKRNENKKYTRIDKDLPIHLFKLKMAARQRGIVLQFLAQNFTRHKMNTTRYNYKNRIISWRVEWVFPNVEKGPLKFVDEKCPEHTRLSELLDKYLNPDGVSFEGSNTLAYYKSVGFSGIKILLRAEKVKGSAKKFF</sequence>
<dbReference type="GO" id="GO:0000463">
    <property type="term" value="P:maturation of LSU-rRNA from tricistronic rRNA transcript (SSU-rRNA, 5.8S rRNA, LSU-rRNA)"/>
    <property type="evidence" value="ECO:0007669"/>
    <property type="project" value="TreeGrafter"/>
</dbReference>
<evidence type="ECO:0000256" key="3">
    <source>
        <dbReference type="ARBA" id="ARBA00022553"/>
    </source>
</evidence>
<dbReference type="GO" id="GO:0008270">
    <property type="term" value="F:zinc ion binding"/>
    <property type="evidence" value="ECO:0007669"/>
    <property type="project" value="UniProtKB-UniRule"/>
</dbReference>
<dbReference type="Pfam" id="PF04438">
    <property type="entry name" value="zf-HIT"/>
    <property type="match status" value="1"/>
</dbReference>
<evidence type="ECO:0000259" key="14">
    <source>
        <dbReference type="PROSITE" id="PS51083"/>
    </source>
</evidence>